<dbReference type="AlphaFoldDB" id="A0A0H5Q834"/>
<accession>A0A0H5Q834</accession>
<protein>
    <submittedName>
        <fullName evidence="1">Uncharacterized protein</fullName>
    </submittedName>
</protein>
<reference evidence="1" key="1">
    <citation type="submission" date="2015-06" db="EMBL/GenBank/DDBJ databases">
        <authorList>
            <person name="Joergensen T."/>
        </authorList>
    </citation>
    <scope>NUCLEOTIDE SEQUENCE</scope>
    <source>
        <strain evidence="1">RGFK1641</strain>
    </source>
</reference>
<name>A0A0H5Q834_9ZZZZ</name>
<proteinExistence type="predicted"/>
<evidence type="ECO:0000313" key="1">
    <source>
        <dbReference type="EMBL" id="CRY97564.1"/>
    </source>
</evidence>
<dbReference type="EMBL" id="LN854149">
    <property type="protein sequence ID" value="CRY97564.1"/>
    <property type="molecule type" value="Genomic_DNA"/>
</dbReference>
<sequence length="189" mass="19922">MAIMRVLLGYDIGGRTGANVFYHNQTEAGSTVALDDFEDIALEYANQWGYEIADAVSDSVTLVEVAVNTVDGSGMGNWSGSYPGGNSNVCSPPQVAYLMKKKITGQSRGGRTYMPGVPEVGVDEYGNVAAGTIADNASRWNAFLAAVNTNVGGFQCIFHAGALGSLAYPAVESYSCDAKVATMRNRLRG</sequence>
<organism evidence="1">
    <name type="scientific">uncultured prokaryote</name>
    <dbReference type="NCBI Taxonomy" id="198431"/>
    <lineage>
        <taxon>unclassified sequences</taxon>
        <taxon>environmental samples</taxon>
    </lineage>
</organism>
<reference evidence="1" key="2">
    <citation type="submission" date="2015-07" db="EMBL/GenBank/DDBJ databases">
        <title>Plasmids, circular viruses and viroids from rat gut.</title>
        <authorList>
            <person name="Jorgensen T.J."/>
            <person name="Hansen M.A."/>
            <person name="Xu Z."/>
            <person name="Tabak M.A."/>
            <person name="Sorensen S.J."/>
            <person name="Hansen L.H."/>
        </authorList>
    </citation>
    <scope>NUCLEOTIDE SEQUENCE</scope>
    <source>
        <strain evidence="1">RGFK1641</strain>
    </source>
</reference>